<sequence length="328" mass="36387">MSKKVILGLDTSNYTTSMSLMSLDGELVYDARKLLPVDHGKRGLRQSEALFYHVQQLPYLSNEISQKSDEFHIVAISASTRPRPVEDSYMPVFLAAKSYGEITSNLFHIPFYEFSHQEGHIEAALWSENIHMKEEFIAIHISGGTTEVLVVKPRDIGYDIEIIGGTSDLSAGQFIDRVGVAMGLEFPSGKSLEEISRGCSELSLNVPVSVTKNKISFSGPETHFSRLIKESNASKADIAYGVFHCVARSLELLVKNIGKQYPIKNLLIVGGVASNNQIRSYLLEKLAPENIHIYFAAPKYCTDNAVGISSLGVSKYLKQNSYCRERLT</sequence>
<evidence type="ECO:0000256" key="3">
    <source>
        <dbReference type="ARBA" id="ARBA00022694"/>
    </source>
</evidence>
<dbReference type="GO" id="GO:0008033">
    <property type="term" value="P:tRNA processing"/>
    <property type="evidence" value="ECO:0007669"/>
    <property type="project" value="UniProtKB-KW"/>
</dbReference>
<name>A8MFJ2_ALKOO</name>
<dbReference type="GO" id="GO:0016787">
    <property type="term" value="F:hydrolase activity"/>
    <property type="evidence" value="ECO:0007669"/>
    <property type="project" value="UniProtKB-KW"/>
</dbReference>
<dbReference type="STRING" id="350688.Clos_1612"/>
<dbReference type="KEGG" id="aoe:Clos_1612"/>
<keyword evidence="3" id="KW-0819">tRNA processing</keyword>
<dbReference type="InterPro" id="IPR017861">
    <property type="entry name" value="KAE1/TsaD"/>
</dbReference>
<dbReference type="EMBL" id="CP000853">
    <property type="protein sequence ID" value="ABW19155.1"/>
    <property type="molecule type" value="Genomic_DNA"/>
</dbReference>
<evidence type="ECO:0000256" key="6">
    <source>
        <dbReference type="ARBA" id="ARBA00023315"/>
    </source>
</evidence>
<keyword evidence="4" id="KW-0479">Metal-binding</keyword>
<keyword evidence="2" id="KW-0808">Transferase</keyword>
<keyword evidence="10" id="KW-1185">Reference proteome</keyword>
<evidence type="ECO:0000313" key="9">
    <source>
        <dbReference type="EMBL" id="ABW19155.1"/>
    </source>
</evidence>
<dbReference type="EC" id="2.3.1.234" evidence="1"/>
<dbReference type="GO" id="GO:0046872">
    <property type="term" value="F:metal ion binding"/>
    <property type="evidence" value="ECO:0007669"/>
    <property type="project" value="UniProtKB-KW"/>
</dbReference>
<dbReference type="Proteomes" id="UP000000269">
    <property type="component" value="Chromosome"/>
</dbReference>
<dbReference type="Gene3D" id="3.30.420.40">
    <property type="match status" value="2"/>
</dbReference>
<evidence type="ECO:0000259" key="8">
    <source>
        <dbReference type="Pfam" id="PF00814"/>
    </source>
</evidence>
<dbReference type="GO" id="GO:0061711">
    <property type="term" value="F:tRNA N(6)-L-threonylcarbamoyladenine synthase activity"/>
    <property type="evidence" value="ECO:0007669"/>
    <property type="project" value="UniProtKB-EC"/>
</dbReference>
<evidence type="ECO:0000256" key="2">
    <source>
        <dbReference type="ARBA" id="ARBA00022679"/>
    </source>
</evidence>
<evidence type="ECO:0000256" key="4">
    <source>
        <dbReference type="ARBA" id="ARBA00022723"/>
    </source>
</evidence>
<accession>A8MFJ2</accession>
<dbReference type="AlphaFoldDB" id="A8MFJ2"/>
<keyword evidence="5" id="KW-0408">Iron</keyword>
<evidence type="ECO:0000256" key="7">
    <source>
        <dbReference type="ARBA" id="ARBA00048117"/>
    </source>
</evidence>
<evidence type="ECO:0000313" key="10">
    <source>
        <dbReference type="Proteomes" id="UP000000269"/>
    </source>
</evidence>
<keyword evidence="9" id="KW-0378">Hydrolase</keyword>
<dbReference type="PANTHER" id="PTHR11735">
    <property type="entry name" value="TRNA N6-ADENOSINE THREONYLCARBAMOYLTRANSFERASE"/>
    <property type="match status" value="1"/>
</dbReference>
<dbReference type="Pfam" id="PF00814">
    <property type="entry name" value="TsaD"/>
    <property type="match status" value="1"/>
</dbReference>
<evidence type="ECO:0000256" key="5">
    <source>
        <dbReference type="ARBA" id="ARBA00023004"/>
    </source>
</evidence>
<dbReference type="HOGENOM" id="CLU_023208_3_0_9"/>
<dbReference type="OrthoDB" id="1675500at2"/>
<comment type="catalytic activity">
    <reaction evidence="7">
        <text>L-threonylcarbamoyladenylate + adenosine(37) in tRNA = N(6)-L-threonylcarbamoyladenosine(37) in tRNA + AMP + H(+)</text>
        <dbReference type="Rhea" id="RHEA:37059"/>
        <dbReference type="Rhea" id="RHEA-COMP:10162"/>
        <dbReference type="Rhea" id="RHEA-COMP:10163"/>
        <dbReference type="ChEBI" id="CHEBI:15378"/>
        <dbReference type="ChEBI" id="CHEBI:73682"/>
        <dbReference type="ChEBI" id="CHEBI:74411"/>
        <dbReference type="ChEBI" id="CHEBI:74418"/>
        <dbReference type="ChEBI" id="CHEBI:456215"/>
        <dbReference type="EC" id="2.3.1.234"/>
    </reaction>
</comment>
<dbReference type="RefSeq" id="WP_012159467.1">
    <property type="nucleotide sequence ID" value="NC_009922.1"/>
</dbReference>
<proteinExistence type="predicted"/>
<evidence type="ECO:0000256" key="1">
    <source>
        <dbReference type="ARBA" id="ARBA00012156"/>
    </source>
</evidence>
<dbReference type="eggNOG" id="COG0533">
    <property type="taxonomic scope" value="Bacteria"/>
</dbReference>
<protein>
    <recommendedName>
        <fullName evidence="1">N(6)-L-threonylcarbamoyladenine synthase</fullName>
        <ecNumber evidence="1">2.3.1.234</ecNumber>
    </recommendedName>
</protein>
<organism evidence="9 10">
    <name type="scientific">Alkaliphilus oremlandii (strain OhILAs)</name>
    <name type="common">Clostridium oremlandii (strain OhILAs)</name>
    <dbReference type="NCBI Taxonomy" id="350688"/>
    <lineage>
        <taxon>Bacteria</taxon>
        <taxon>Bacillati</taxon>
        <taxon>Bacillota</taxon>
        <taxon>Clostridia</taxon>
        <taxon>Peptostreptococcales</taxon>
        <taxon>Natronincolaceae</taxon>
        <taxon>Alkaliphilus</taxon>
    </lineage>
</organism>
<gene>
    <name evidence="9" type="ordered locus">Clos_1612</name>
</gene>
<dbReference type="InterPro" id="IPR000905">
    <property type="entry name" value="Gcp-like_dom"/>
</dbReference>
<keyword evidence="6" id="KW-0012">Acyltransferase</keyword>
<dbReference type="PANTHER" id="PTHR11735:SF6">
    <property type="entry name" value="TRNA N6-ADENOSINE THREONYLCARBAMOYLTRANSFERASE, MITOCHONDRIAL"/>
    <property type="match status" value="1"/>
</dbReference>
<feature type="domain" description="Gcp-like" evidence="8">
    <location>
        <begin position="106"/>
        <end position="308"/>
    </location>
</feature>
<dbReference type="InterPro" id="IPR043129">
    <property type="entry name" value="ATPase_NBD"/>
</dbReference>
<dbReference type="SUPFAM" id="SSF53067">
    <property type="entry name" value="Actin-like ATPase domain"/>
    <property type="match status" value="1"/>
</dbReference>
<dbReference type="PRINTS" id="PR00789">
    <property type="entry name" value="OSIALOPTASE"/>
</dbReference>
<reference evidence="10" key="1">
    <citation type="submission" date="2007-10" db="EMBL/GenBank/DDBJ databases">
        <title>Complete genome of Alkaliphilus oremlandii OhILAs.</title>
        <authorList>
            <person name="Copeland A."/>
            <person name="Lucas S."/>
            <person name="Lapidus A."/>
            <person name="Barry K."/>
            <person name="Detter J.C."/>
            <person name="Glavina del Rio T."/>
            <person name="Hammon N."/>
            <person name="Israni S."/>
            <person name="Dalin E."/>
            <person name="Tice H."/>
            <person name="Pitluck S."/>
            <person name="Chain P."/>
            <person name="Malfatti S."/>
            <person name="Shin M."/>
            <person name="Vergez L."/>
            <person name="Schmutz J."/>
            <person name="Larimer F."/>
            <person name="Land M."/>
            <person name="Hauser L."/>
            <person name="Kyrpides N."/>
            <person name="Mikhailova N."/>
            <person name="Stolz J.F."/>
            <person name="Dawson A."/>
            <person name="Fisher E."/>
            <person name="Crable B."/>
            <person name="Perera E."/>
            <person name="Lisak J."/>
            <person name="Ranganathan M."/>
            <person name="Basu P."/>
            <person name="Richardson P."/>
        </authorList>
    </citation>
    <scope>NUCLEOTIDE SEQUENCE [LARGE SCALE GENOMIC DNA]</scope>
    <source>
        <strain evidence="10">OhILAs</strain>
    </source>
</reference>